<dbReference type="NCBIfam" id="NF037994">
    <property type="entry name" value="DcuC_1"/>
    <property type="match status" value="1"/>
</dbReference>
<feature type="transmembrane region" description="Helical" evidence="8">
    <location>
        <begin position="238"/>
        <end position="254"/>
    </location>
</feature>
<sequence>MIIVSILLLILSFILLFIGLRRRLPTSVWLIIIASLSIYLQFLTGISQESPLKIITQSIHNSFTNTAYIIMILFGYNTYMQHIGANDALIKIFTPKLRRIRHPYLLLMVSFIIASLLSTVITSAAALAILLLATLYPLLKEARLSSIAIGSIIVSSPGIMPSPLAIETSMSAQALQMSLVKYISLSYTITLPMLCIMALTHGLWHYFCDKKEGLLPARRLHHVQVEQLQISHLDTVKAILPLLPIIFFIFFSLIPSNIDINIITMIFLATTVSILIDILLHKSIRSSLEKALYLWQGAAQGLIQVGSIVISAGLFTTMIKNSQIITYLSEILQISTLGSIGIVFVLVLSILTVGITTGSGLALYFGLAPLVPIFANIAHIEGWKLSTLLEVTAHSSRTFSHLAAVMIVTSQHLQITMPSLIKRTWLPVVLGLASLLIQLYLPL</sequence>
<feature type="transmembrane region" description="Helical" evidence="8">
    <location>
        <begin position="361"/>
        <end position="379"/>
    </location>
</feature>
<evidence type="ECO:0000256" key="6">
    <source>
        <dbReference type="ARBA" id="ARBA00022989"/>
    </source>
</evidence>
<reference evidence="9" key="1">
    <citation type="submission" date="2020-03" db="EMBL/GenBank/DDBJ databases">
        <title>Spirochaetal bacteria isolated from arthropods constitute a novel genus Entomospira genus novum within the order Spirochaetales.</title>
        <authorList>
            <person name="Grana-Miraglia L."/>
            <person name="Sikutova S."/>
            <person name="Fingerle V."/>
            <person name="Sing A."/>
            <person name="Castillo-Ramirez S."/>
            <person name="Margos G."/>
            <person name="Rudolf I."/>
        </authorList>
    </citation>
    <scope>NUCLEOTIDE SEQUENCE</scope>
    <source>
        <strain evidence="9">BR208</strain>
    </source>
</reference>
<evidence type="ECO:0000256" key="2">
    <source>
        <dbReference type="ARBA" id="ARBA00005275"/>
    </source>
</evidence>
<evidence type="ECO:0000313" key="9">
    <source>
        <dbReference type="EMBL" id="NIZ46583.1"/>
    </source>
</evidence>
<keyword evidence="5 8" id="KW-0812">Transmembrane</keyword>
<comment type="caution">
    <text evidence="9">The sequence shown here is derived from an EMBL/GenBank/DDBJ whole genome shotgun (WGS) entry which is preliminary data.</text>
</comment>
<dbReference type="AlphaFoldDB" id="A0A968GBW4"/>
<dbReference type="PANTHER" id="PTHR42002:SF2">
    <property type="entry name" value="ANAEROBIC C4-DICARBOXYLATE TRANSPORTER DCUC-RELATED"/>
    <property type="match status" value="1"/>
</dbReference>
<dbReference type="GO" id="GO:0015556">
    <property type="term" value="F:C4-dicarboxylate transmembrane transporter activity"/>
    <property type="evidence" value="ECO:0007669"/>
    <property type="project" value="InterPro"/>
</dbReference>
<evidence type="ECO:0000256" key="4">
    <source>
        <dbReference type="ARBA" id="ARBA00022475"/>
    </source>
</evidence>
<keyword evidence="6 8" id="KW-1133">Transmembrane helix</keyword>
<name>A0A968GBW4_9SPIO</name>
<evidence type="ECO:0000256" key="8">
    <source>
        <dbReference type="SAM" id="Phobius"/>
    </source>
</evidence>
<feature type="transmembrane region" description="Helical" evidence="8">
    <location>
        <begin position="292"/>
        <end position="319"/>
    </location>
</feature>
<evidence type="ECO:0000313" key="10">
    <source>
        <dbReference type="Proteomes" id="UP000752013"/>
    </source>
</evidence>
<dbReference type="RefSeq" id="WP_167703037.1">
    <property type="nucleotide sequence ID" value="NZ_CP118168.1"/>
</dbReference>
<proteinExistence type="inferred from homology"/>
<feature type="transmembrane region" description="Helical" evidence="8">
    <location>
        <begin position="29"/>
        <end position="46"/>
    </location>
</feature>
<keyword evidence="4" id="KW-1003">Cell membrane</keyword>
<feature type="transmembrane region" description="Helical" evidence="8">
    <location>
        <begin position="144"/>
        <end position="166"/>
    </location>
</feature>
<organism evidence="9 10">
    <name type="scientific">Entomospira nematocerorum</name>
    <dbReference type="NCBI Taxonomy" id="2719987"/>
    <lineage>
        <taxon>Bacteria</taxon>
        <taxon>Pseudomonadati</taxon>
        <taxon>Spirochaetota</taxon>
        <taxon>Spirochaetia</taxon>
        <taxon>Spirochaetales</taxon>
        <taxon>Spirochaetaceae</taxon>
        <taxon>Entomospira</taxon>
    </lineage>
</organism>
<comment type="subcellular location">
    <subcellularLocation>
        <location evidence="1">Cell membrane</location>
        <topology evidence="1">Multi-pass membrane protein</topology>
    </subcellularLocation>
</comment>
<gene>
    <name evidence="9" type="primary">dcuC</name>
    <name evidence="9" type="ORF">HCT46_01400</name>
</gene>
<keyword evidence="3" id="KW-0813">Transport</keyword>
<dbReference type="InterPro" id="IPR004669">
    <property type="entry name" value="C4_dicarb_anaerob_car"/>
</dbReference>
<evidence type="ECO:0000256" key="3">
    <source>
        <dbReference type="ARBA" id="ARBA00022448"/>
    </source>
</evidence>
<dbReference type="GO" id="GO:0005886">
    <property type="term" value="C:plasma membrane"/>
    <property type="evidence" value="ECO:0007669"/>
    <property type="project" value="UniProtKB-SubCell"/>
</dbReference>
<feature type="transmembrane region" description="Helical" evidence="8">
    <location>
        <begin position="104"/>
        <end position="132"/>
    </location>
</feature>
<evidence type="ECO:0000256" key="5">
    <source>
        <dbReference type="ARBA" id="ARBA00022692"/>
    </source>
</evidence>
<feature type="transmembrane region" description="Helical" evidence="8">
    <location>
        <begin position="186"/>
        <end position="208"/>
    </location>
</feature>
<dbReference type="Proteomes" id="UP000752013">
    <property type="component" value="Unassembled WGS sequence"/>
</dbReference>
<dbReference type="InterPro" id="IPR018385">
    <property type="entry name" value="C4_dicarb_anaerob_car-like"/>
</dbReference>
<feature type="transmembrane region" description="Helical" evidence="8">
    <location>
        <begin position="331"/>
        <end position="354"/>
    </location>
</feature>
<keyword evidence="7 8" id="KW-0472">Membrane</keyword>
<protein>
    <submittedName>
        <fullName evidence="9">C4-dicarboxylate transporter DcuC</fullName>
    </submittedName>
</protein>
<keyword evidence="10" id="KW-1185">Reference proteome</keyword>
<feature type="transmembrane region" description="Helical" evidence="8">
    <location>
        <begin position="260"/>
        <end position="280"/>
    </location>
</feature>
<evidence type="ECO:0000256" key="7">
    <source>
        <dbReference type="ARBA" id="ARBA00023136"/>
    </source>
</evidence>
<feature type="transmembrane region" description="Helical" evidence="8">
    <location>
        <begin position="424"/>
        <end position="441"/>
    </location>
</feature>
<dbReference type="EMBL" id="JAATLK010000001">
    <property type="protein sequence ID" value="NIZ46583.1"/>
    <property type="molecule type" value="Genomic_DNA"/>
</dbReference>
<comment type="similarity">
    <text evidence="2">Belongs to the DcuC/DcuD transporter (TC 2.A.61) family.</text>
</comment>
<evidence type="ECO:0000256" key="1">
    <source>
        <dbReference type="ARBA" id="ARBA00004651"/>
    </source>
</evidence>
<accession>A0A968GBW4</accession>
<dbReference type="Pfam" id="PF03606">
    <property type="entry name" value="DcuC"/>
    <property type="match status" value="1"/>
</dbReference>
<dbReference type="PANTHER" id="PTHR42002">
    <property type="entry name" value="ANAEROBIC C4-DICARBOXYLATE TRANSPORTER DCUC-RELATED"/>
    <property type="match status" value="1"/>
</dbReference>